<dbReference type="GO" id="GO:0016791">
    <property type="term" value="F:phosphatase activity"/>
    <property type="evidence" value="ECO:0007669"/>
    <property type="project" value="TreeGrafter"/>
</dbReference>
<evidence type="ECO:0000313" key="1">
    <source>
        <dbReference type="EMBL" id="OEU06930.1"/>
    </source>
</evidence>
<proteinExistence type="predicted"/>
<dbReference type="EMBL" id="KV784394">
    <property type="protein sequence ID" value="OEU06930.1"/>
    <property type="molecule type" value="Genomic_DNA"/>
</dbReference>
<dbReference type="KEGG" id="fcy:FRACYDRAFT_213551"/>
<dbReference type="Pfam" id="PF13242">
    <property type="entry name" value="Hydrolase_like"/>
    <property type="match status" value="1"/>
</dbReference>
<dbReference type="Proteomes" id="UP000095751">
    <property type="component" value="Unassembled WGS sequence"/>
</dbReference>
<sequence>MTNKATTSIRRRRLPSLLWAAVALTATCTYNTQAVTAFTTHESFTVPSSSSSSSSSYTSLIDSYDAFILDQFGVMHNGKHPLEGAKELIDLMIAQKKKLIILSNTSSPSKTTLQRLGNLGFNSNDHFLDAITSGEEAINYINTIYGCNGSGKSIESKNGSNDIKKKKKFIWFTWDPLNENVPNPMYFISQLDENLEPTTNIDEADFIVAHGVGVIRDCSNNNDSDNNNNSVSIGNFLNDDTDWLKIDELLYECSKRNLPLICANPDMVVKYHDNTIKNMPGQIAQRYITKFHMNNDQKTIIFGKPNKEHFQACVDVIYQNQQQEQQSNSHENEQHQQSLPRLRIAHVGDSMSHDIAGANSVDGIDSIFIIGGIHSDELLTLSNGQQQQQQQQLPSDKQLKEFFEQKGHTPTHVVPMFQI</sequence>
<dbReference type="SUPFAM" id="SSF56784">
    <property type="entry name" value="HAD-like"/>
    <property type="match status" value="1"/>
</dbReference>
<dbReference type="AlphaFoldDB" id="A0A1E7ELY3"/>
<reference evidence="1 2" key="1">
    <citation type="submission" date="2016-09" db="EMBL/GenBank/DDBJ databases">
        <title>Extensive genetic diversity and differential bi-allelic expression allows diatom success in the polar Southern Ocean.</title>
        <authorList>
            <consortium name="DOE Joint Genome Institute"/>
            <person name="Mock T."/>
            <person name="Otillar R.P."/>
            <person name="Strauss J."/>
            <person name="Dupont C."/>
            <person name="Frickenhaus S."/>
            <person name="Maumus F."/>
            <person name="Mcmullan M."/>
            <person name="Sanges R."/>
            <person name="Schmutz J."/>
            <person name="Toseland A."/>
            <person name="Valas R."/>
            <person name="Veluchamy A."/>
            <person name="Ward B.J."/>
            <person name="Allen A."/>
            <person name="Barry K."/>
            <person name="Falciatore A."/>
            <person name="Ferrante M."/>
            <person name="Fortunato A.E."/>
            <person name="Gloeckner G."/>
            <person name="Gruber A."/>
            <person name="Hipkin R."/>
            <person name="Janech M."/>
            <person name="Kroth P."/>
            <person name="Leese F."/>
            <person name="Lindquist E."/>
            <person name="Lyon B.R."/>
            <person name="Martin J."/>
            <person name="Mayer C."/>
            <person name="Parker M."/>
            <person name="Quesneville H."/>
            <person name="Raymond J."/>
            <person name="Uhlig C."/>
            <person name="Valentin K.U."/>
            <person name="Worden A.Z."/>
            <person name="Armbrust E.V."/>
            <person name="Bowler C."/>
            <person name="Green B."/>
            <person name="Moulton V."/>
            <person name="Van Oosterhout C."/>
            <person name="Grigoriev I."/>
        </authorList>
    </citation>
    <scope>NUCLEOTIDE SEQUENCE [LARGE SCALE GENOMIC DNA]</scope>
    <source>
        <strain evidence="1 2">CCMP1102</strain>
    </source>
</reference>
<evidence type="ECO:0000313" key="2">
    <source>
        <dbReference type="Proteomes" id="UP000095751"/>
    </source>
</evidence>
<dbReference type="Pfam" id="PF13344">
    <property type="entry name" value="Hydrolase_6"/>
    <property type="match status" value="1"/>
</dbReference>
<evidence type="ECO:0008006" key="3">
    <source>
        <dbReference type="Google" id="ProtNLM"/>
    </source>
</evidence>
<keyword evidence="2" id="KW-1185">Reference proteome</keyword>
<dbReference type="OrthoDB" id="426235at2759"/>
<dbReference type="InterPro" id="IPR006357">
    <property type="entry name" value="HAD-SF_hydro_IIA"/>
</dbReference>
<gene>
    <name evidence="1" type="ORF">FRACYDRAFT_213551</name>
</gene>
<dbReference type="PANTHER" id="PTHR19288:SF90">
    <property type="entry name" value="OS08G0542600 PROTEIN"/>
    <property type="match status" value="1"/>
</dbReference>
<dbReference type="InterPro" id="IPR023214">
    <property type="entry name" value="HAD_sf"/>
</dbReference>
<organism evidence="1 2">
    <name type="scientific">Fragilariopsis cylindrus CCMP1102</name>
    <dbReference type="NCBI Taxonomy" id="635003"/>
    <lineage>
        <taxon>Eukaryota</taxon>
        <taxon>Sar</taxon>
        <taxon>Stramenopiles</taxon>
        <taxon>Ochrophyta</taxon>
        <taxon>Bacillariophyta</taxon>
        <taxon>Bacillariophyceae</taxon>
        <taxon>Bacillariophycidae</taxon>
        <taxon>Bacillariales</taxon>
        <taxon>Bacillariaceae</taxon>
        <taxon>Fragilariopsis</taxon>
    </lineage>
</organism>
<accession>A0A1E7ELY3</accession>
<name>A0A1E7ELY3_9STRA</name>
<dbReference type="GO" id="GO:0009507">
    <property type="term" value="C:chloroplast"/>
    <property type="evidence" value="ECO:0007669"/>
    <property type="project" value="TreeGrafter"/>
</dbReference>
<dbReference type="PANTHER" id="PTHR19288">
    <property type="entry name" value="4-NITROPHENYLPHOSPHATASE-RELATED"/>
    <property type="match status" value="1"/>
</dbReference>
<dbReference type="Gene3D" id="3.40.50.1000">
    <property type="entry name" value="HAD superfamily/HAD-like"/>
    <property type="match status" value="2"/>
</dbReference>
<dbReference type="InterPro" id="IPR036412">
    <property type="entry name" value="HAD-like_sf"/>
</dbReference>
<dbReference type="InParanoid" id="A0A1E7ELY3"/>
<protein>
    <recommendedName>
        <fullName evidence="3">HAD-superfamily hydrolase</fullName>
    </recommendedName>
</protein>